<dbReference type="Pfam" id="PF01420">
    <property type="entry name" value="Methylase_S"/>
    <property type="match status" value="2"/>
</dbReference>
<feature type="domain" description="Type I restriction modification DNA specificity" evidence="5">
    <location>
        <begin position="4"/>
        <end position="188"/>
    </location>
</feature>
<accession>A0A1S9IDV7</accession>
<keyword evidence="4" id="KW-0175">Coiled coil</keyword>
<dbReference type="PANTHER" id="PTHR30408">
    <property type="entry name" value="TYPE-1 RESTRICTION ENZYME ECOKI SPECIFICITY PROTEIN"/>
    <property type="match status" value="1"/>
</dbReference>
<dbReference type="InterPro" id="IPR052021">
    <property type="entry name" value="Type-I_RS_S_subunit"/>
</dbReference>
<dbReference type="Proteomes" id="UP000190206">
    <property type="component" value="Unassembled WGS sequence"/>
</dbReference>
<comment type="similarity">
    <text evidence="1">Belongs to the type-I restriction system S methylase family.</text>
</comment>
<dbReference type="PANTHER" id="PTHR30408:SF12">
    <property type="entry name" value="TYPE I RESTRICTION ENZYME MJAVIII SPECIFICITY SUBUNIT"/>
    <property type="match status" value="1"/>
</dbReference>
<dbReference type="STRING" id="1962263.BS637_01450"/>
<dbReference type="AlphaFoldDB" id="A0A1S9IDV7"/>
<gene>
    <name evidence="6" type="ORF">BS637_01450</name>
    <name evidence="7" type="ORF">BS638_05010</name>
</gene>
<reference evidence="7 9" key="1">
    <citation type="submission" date="2016-12" db="EMBL/GenBank/DDBJ databases">
        <title>Clostridium tepidum sp. nov., a close relative of Clostridium sporogenes and Clostridium botulinum Group I.</title>
        <authorList>
            <person name="Dobritsa A.P."/>
            <person name="Kutumbaka K.K."/>
            <person name="Werner K."/>
            <person name="Wiedmann M."/>
            <person name="Asmus A."/>
            <person name="Samadpour M."/>
        </authorList>
    </citation>
    <scope>NUCLEOTIDE SEQUENCE [LARGE SCALE GENOMIC DNA]</scope>
    <source>
        <strain evidence="7 9">IEH 97212</strain>
    </source>
</reference>
<evidence type="ECO:0000313" key="9">
    <source>
        <dbReference type="Proteomes" id="UP000190256"/>
    </source>
</evidence>
<feature type="coiled-coil region" evidence="4">
    <location>
        <begin position="170"/>
        <end position="197"/>
    </location>
</feature>
<dbReference type="Gene3D" id="1.10.287.1120">
    <property type="entry name" value="Bipartite methylase S protein"/>
    <property type="match status" value="1"/>
</dbReference>
<evidence type="ECO:0000256" key="3">
    <source>
        <dbReference type="ARBA" id="ARBA00023125"/>
    </source>
</evidence>
<sequence length="391" mass="43744">MNRKVQLGDLCDFINGGAWSDKEYVSTGIPVLKVSNFKPSGFLLEDVSRLPNSSLEKYKKHLLQKGDMVIATVGSHPNLVNSAAGRSCVITDEVTGYLLNQNAVCVRTLDSEVLDQKYLTYLGKSFYFQHYIQSRGKGAANQMRIAISAIKEYELEPPDIGTQRRIAEILSAYDDLIENNQKQIKLLEEAAMRLYKEWFVNLRFPGYENSKIVDGVPEGWRLGRVSELAEFKRGKTITKKNAKDGNVPVVAGGLEPAYFHNVANTVAPVITISASGANAGYTRLYNTDIWASDCSYIDASYGDKLYFIYTFLKNNKEVIDNLQRGAAQPHVYAKDINALSTYIPESTIMEPFCNLVAPLFKKIAVQERLISELKQARDKLLPKLMSGEIEV</sequence>
<dbReference type="RefSeq" id="WP_078022734.1">
    <property type="nucleotide sequence ID" value="NZ_JADPGM010000012.1"/>
</dbReference>
<organism evidence="7 9">
    <name type="scientific">Clostridium tepidum</name>
    <dbReference type="NCBI Taxonomy" id="1962263"/>
    <lineage>
        <taxon>Bacteria</taxon>
        <taxon>Bacillati</taxon>
        <taxon>Bacillota</taxon>
        <taxon>Clostridia</taxon>
        <taxon>Eubacteriales</taxon>
        <taxon>Clostridiaceae</taxon>
        <taxon>Clostridium</taxon>
    </lineage>
</organism>
<dbReference type="Gene3D" id="3.90.220.20">
    <property type="entry name" value="DNA methylase specificity domains"/>
    <property type="match status" value="2"/>
</dbReference>
<keyword evidence="8" id="KW-1185">Reference proteome</keyword>
<protein>
    <recommendedName>
        <fullName evidence="5">Type I restriction modification DNA specificity domain-containing protein</fullName>
    </recommendedName>
</protein>
<evidence type="ECO:0000313" key="6">
    <source>
        <dbReference type="EMBL" id="OOO63721.1"/>
    </source>
</evidence>
<evidence type="ECO:0000256" key="4">
    <source>
        <dbReference type="SAM" id="Coils"/>
    </source>
</evidence>
<dbReference type="EMBL" id="MRAD01000001">
    <property type="protein sequence ID" value="OOO63721.1"/>
    <property type="molecule type" value="Genomic_DNA"/>
</dbReference>
<dbReference type="InterPro" id="IPR044946">
    <property type="entry name" value="Restrct_endonuc_typeI_TRD_sf"/>
</dbReference>
<comment type="caution">
    <text evidence="7">The sequence shown here is derived from an EMBL/GenBank/DDBJ whole genome shotgun (WGS) entry which is preliminary data.</text>
</comment>
<keyword evidence="3" id="KW-0238">DNA-binding</keyword>
<evidence type="ECO:0000259" key="5">
    <source>
        <dbReference type="Pfam" id="PF01420"/>
    </source>
</evidence>
<evidence type="ECO:0000313" key="8">
    <source>
        <dbReference type="Proteomes" id="UP000190206"/>
    </source>
</evidence>
<evidence type="ECO:0000256" key="1">
    <source>
        <dbReference type="ARBA" id="ARBA00010923"/>
    </source>
</evidence>
<keyword evidence="2" id="KW-0680">Restriction system</keyword>
<evidence type="ECO:0000256" key="2">
    <source>
        <dbReference type="ARBA" id="ARBA00022747"/>
    </source>
</evidence>
<dbReference type="OrthoDB" id="9811611at2"/>
<dbReference type="GO" id="GO:0009307">
    <property type="term" value="P:DNA restriction-modification system"/>
    <property type="evidence" value="ECO:0007669"/>
    <property type="project" value="UniProtKB-KW"/>
</dbReference>
<proteinExistence type="inferred from homology"/>
<name>A0A1S9IDV7_9CLOT</name>
<reference evidence="6 8" key="2">
    <citation type="submission" date="2016-12" db="EMBL/GenBank/DDBJ databases">
        <title>Clostridium tepidum sp. nov., a close relative of Clostridium sporogenes and Clostridium botulinum Group I.</title>
        <authorList>
            <person name="Dobritsa A.P."/>
            <person name="Kutumbaka K."/>
            <person name="Werner K."/>
            <person name="Samadpour M."/>
        </authorList>
    </citation>
    <scope>NUCLEOTIDE SEQUENCE [LARGE SCALE GENOMIC DNA]</scope>
    <source>
        <strain evidence="6 8">PE</strain>
    </source>
</reference>
<dbReference type="SUPFAM" id="SSF116734">
    <property type="entry name" value="DNA methylase specificity domain"/>
    <property type="match status" value="2"/>
</dbReference>
<dbReference type="EMBL" id="MRAE01000008">
    <property type="protein sequence ID" value="OOO68501.1"/>
    <property type="molecule type" value="Genomic_DNA"/>
</dbReference>
<dbReference type="InterPro" id="IPR000055">
    <property type="entry name" value="Restrct_endonuc_typeI_TRD"/>
</dbReference>
<dbReference type="GO" id="GO:0003677">
    <property type="term" value="F:DNA binding"/>
    <property type="evidence" value="ECO:0007669"/>
    <property type="project" value="UniProtKB-KW"/>
</dbReference>
<dbReference type="Proteomes" id="UP000190256">
    <property type="component" value="Unassembled WGS sequence"/>
</dbReference>
<feature type="domain" description="Type I restriction modification DNA specificity" evidence="5">
    <location>
        <begin position="217"/>
        <end position="370"/>
    </location>
</feature>
<evidence type="ECO:0000313" key="7">
    <source>
        <dbReference type="EMBL" id="OOO68501.1"/>
    </source>
</evidence>
<dbReference type="CDD" id="cd17291">
    <property type="entry name" value="RMtype1_S_MgeORF438P-TRD-CR_like"/>
    <property type="match status" value="1"/>
</dbReference>